<evidence type="ECO:0000256" key="1">
    <source>
        <dbReference type="ARBA" id="ARBA00004123"/>
    </source>
</evidence>
<dbReference type="GO" id="GO:0006357">
    <property type="term" value="P:regulation of transcription by RNA polymerase II"/>
    <property type="evidence" value="ECO:0007669"/>
    <property type="project" value="TreeGrafter"/>
</dbReference>
<reference evidence="5" key="1">
    <citation type="submission" date="2021-02" db="EMBL/GenBank/DDBJ databases">
        <authorList>
            <person name="Nowell W R."/>
        </authorList>
    </citation>
    <scope>NUCLEOTIDE SEQUENCE</scope>
</reference>
<dbReference type="PANTHER" id="PTHR22846">
    <property type="entry name" value="WD40 REPEAT PROTEIN"/>
    <property type="match status" value="1"/>
</dbReference>
<gene>
    <name evidence="5" type="ORF">BYL167_LOCUS76547</name>
</gene>
<evidence type="ECO:0000256" key="4">
    <source>
        <dbReference type="ARBA" id="ARBA00023242"/>
    </source>
</evidence>
<evidence type="ECO:0000313" key="6">
    <source>
        <dbReference type="Proteomes" id="UP000681967"/>
    </source>
</evidence>
<dbReference type="SUPFAM" id="SSF50978">
    <property type="entry name" value="WD40 repeat-like"/>
    <property type="match status" value="1"/>
</dbReference>
<proteinExistence type="predicted"/>
<dbReference type="GO" id="GO:0003714">
    <property type="term" value="F:transcription corepressor activity"/>
    <property type="evidence" value="ECO:0007669"/>
    <property type="project" value="InterPro"/>
</dbReference>
<sequence length="52" mass="5872">MCDANSDHCKQQFSFHTAPALDVDWQSDTIFASCSDDMTLNGNINERNHVQL</sequence>
<accession>A0A8S3GNL3</accession>
<comment type="subcellular location">
    <subcellularLocation>
        <location evidence="1">Nucleus</location>
    </subcellularLocation>
</comment>
<dbReference type="AlphaFoldDB" id="A0A8S3GNL3"/>
<protein>
    <submittedName>
        <fullName evidence="5">Uncharacterized protein</fullName>
    </submittedName>
</protein>
<keyword evidence="4" id="KW-0539">Nucleus</keyword>
<dbReference type="InterPro" id="IPR015943">
    <property type="entry name" value="WD40/YVTN_repeat-like_dom_sf"/>
</dbReference>
<feature type="non-terminal residue" evidence="5">
    <location>
        <position position="52"/>
    </location>
</feature>
<dbReference type="EMBL" id="CAJOBH010276300">
    <property type="protein sequence ID" value="CAF5168192.1"/>
    <property type="molecule type" value="Genomic_DNA"/>
</dbReference>
<evidence type="ECO:0000313" key="5">
    <source>
        <dbReference type="EMBL" id="CAF5168192.1"/>
    </source>
</evidence>
<dbReference type="GO" id="GO:0000118">
    <property type="term" value="C:histone deacetylase complex"/>
    <property type="evidence" value="ECO:0007669"/>
    <property type="project" value="TreeGrafter"/>
</dbReference>
<keyword evidence="3" id="KW-0677">Repeat</keyword>
<comment type="caution">
    <text evidence="5">The sequence shown here is derived from an EMBL/GenBank/DDBJ whole genome shotgun (WGS) entry which is preliminary data.</text>
</comment>
<evidence type="ECO:0000256" key="2">
    <source>
        <dbReference type="ARBA" id="ARBA00022574"/>
    </source>
</evidence>
<evidence type="ECO:0000256" key="3">
    <source>
        <dbReference type="ARBA" id="ARBA00022737"/>
    </source>
</evidence>
<dbReference type="PANTHER" id="PTHR22846:SF2">
    <property type="entry name" value="F-BOX-LIKE_WD REPEAT-CONTAINING PROTEIN EBI"/>
    <property type="match status" value="1"/>
</dbReference>
<name>A0A8S3GNL3_9BILA</name>
<dbReference type="Gene3D" id="2.130.10.10">
    <property type="entry name" value="YVTN repeat-like/Quinoprotein amine dehydrogenase"/>
    <property type="match status" value="1"/>
</dbReference>
<dbReference type="InterPro" id="IPR036322">
    <property type="entry name" value="WD40_repeat_dom_sf"/>
</dbReference>
<organism evidence="5 6">
    <name type="scientific">Rotaria magnacalcarata</name>
    <dbReference type="NCBI Taxonomy" id="392030"/>
    <lineage>
        <taxon>Eukaryota</taxon>
        <taxon>Metazoa</taxon>
        <taxon>Spiralia</taxon>
        <taxon>Gnathifera</taxon>
        <taxon>Rotifera</taxon>
        <taxon>Eurotatoria</taxon>
        <taxon>Bdelloidea</taxon>
        <taxon>Philodinida</taxon>
        <taxon>Philodinidae</taxon>
        <taxon>Rotaria</taxon>
    </lineage>
</organism>
<dbReference type="InterPro" id="IPR045183">
    <property type="entry name" value="Ebi-like"/>
</dbReference>
<keyword evidence="2" id="KW-0853">WD repeat</keyword>
<dbReference type="Proteomes" id="UP000681967">
    <property type="component" value="Unassembled WGS sequence"/>
</dbReference>